<name>A0A8B7P2J9_HYAAZ</name>
<feature type="compositionally biased region" description="Basic residues" evidence="1">
    <location>
        <begin position="17"/>
        <end position="27"/>
    </location>
</feature>
<dbReference type="Proteomes" id="UP000694843">
    <property type="component" value="Unplaced"/>
</dbReference>
<gene>
    <name evidence="3" type="primary">LOC108676648</name>
</gene>
<dbReference type="GeneID" id="108676648"/>
<dbReference type="RefSeq" id="XP_018020253.1">
    <property type="nucleotide sequence ID" value="XM_018164764.1"/>
</dbReference>
<dbReference type="OrthoDB" id="6435927at2759"/>
<protein>
    <submittedName>
        <fullName evidence="3">Uncharacterized protein LOC108676648</fullName>
    </submittedName>
</protein>
<feature type="region of interest" description="Disordered" evidence="1">
    <location>
        <begin position="1"/>
        <end position="50"/>
    </location>
</feature>
<dbReference type="KEGG" id="hazt:108676648"/>
<evidence type="ECO:0000313" key="2">
    <source>
        <dbReference type="Proteomes" id="UP000694843"/>
    </source>
</evidence>
<dbReference type="OMA" id="RAVMHSY"/>
<evidence type="ECO:0000313" key="3">
    <source>
        <dbReference type="RefSeq" id="XP_018020253.1"/>
    </source>
</evidence>
<sequence length="276" mass="31340">MPSREEENNRNHGQTVRARRRNNRPHWRPSLSDENLNEPQPSGPPQKQYNKFYTISANNGCHLSSIDVIAANREIENTLKGKPTKINETRSGTLLVEVTNCQQSRTITTIKSLAGVPVTVAAHERLNESRGTIWYPNRPNYPDEDLLAELSQYGVKAVYRTKRREHGVLVPTPVYVLTFDGCHLPGHVAVGWTRCQVRQYIPKTRRCFNCQVFGHGASSCRQQTGTCVNCAREQHDLPCTYPAKCSNCKLPHPASSNTCHFYKMEEEIIATLRDKR</sequence>
<organism evidence="2 3">
    <name type="scientific">Hyalella azteca</name>
    <name type="common">Amphipod</name>
    <dbReference type="NCBI Taxonomy" id="294128"/>
    <lineage>
        <taxon>Eukaryota</taxon>
        <taxon>Metazoa</taxon>
        <taxon>Ecdysozoa</taxon>
        <taxon>Arthropoda</taxon>
        <taxon>Crustacea</taxon>
        <taxon>Multicrustacea</taxon>
        <taxon>Malacostraca</taxon>
        <taxon>Eumalacostraca</taxon>
        <taxon>Peracarida</taxon>
        <taxon>Amphipoda</taxon>
        <taxon>Senticaudata</taxon>
        <taxon>Talitrida</taxon>
        <taxon>Talitroidea</taxon>
        <taxon>Hyalellidae</taxon>
        <taxon>Hyalella</taxon>
    </lineage>
</organism>
<proteinExistence type="predicted"/>
<feature type="compositionally biased region" description="Basic and acidic residues" evidence="1">
    <location>
        <begin position="1"/>
        <end position="10"/>
    </location>
</feature>
<reference evidence="3" key="1">
    <citation type="submission" date="2025-08" db="UniProtKB">
        <authorList>
            <consortium name="RefSeq"/>
        </authorList>
    </citation>
    <scope>IDENTIFICATION</scope>
    <source>
        <tissue evidence="3">Whole organism</tissue>
    </source>
</reference>
<evidence type="ECO:0000256" key="1">
    <source>
        <dbReference type="SAM" id="MobiDB-lite"/>
    </source>
</evidence>
<dbReference type="AlphaFoldDB" id="A0A8B7P2J9"/>
<accession>A0A8B7P2J9</accession>
<keyword evidence="2" id="KW-1185">Reference proteome</keyword>
<feature type="compositionally biased region" description="Polar residues" evidence="1">
    <location>
        <begin position="32"/>
        <end position="50"/>
    </location>
</feature>